<organism evidence="1 2">
    <name type="scientific">Dendrobium nobile</name>
    <name type="common">Orchid</name>
    <dbReference type="NCBI Taxonomy" id="94219"/>
    <lineage>
        <taxon>Eukaryota</taxon>
        <taxon>Viridiplantae</taxon>
        <taxon>Streptophyta</taxon>
        <taxon>Embryophyta</taxon>
        <taxon>Tracheophyta</taxon>
        <taxon>Spermatophyta</taxon>
        <taxon>Magnoliopsida</taxon>
        <taxon>Liliopsida</taxon>
        <taxon>Asparagales</taxon>
        <taxon>Orchidaceae</taxon>
        <taxon>Epidendroideae</taxon>
        <taxon>Malaxideae</taxon>
        <taxon>Dendrobiinae</taxon>
        <taxon>Dendrobium</taxon>
    </lineage>
</organism>
<accession>A0A8T3BP16</accession>
<evidence type="ECO:0000313" key="2">
    <source>
        <dbReference type="Proteomes" id="UP000829196"/>
    </source>
</evidence>
<dbReference type="Proteomes" id="UP000829196">
    <property type="component" value="Unassembled WGS sequence"/>
</dbReference>
<gene>
    <name evidence="1" type="ORF">KFK09_006214</name>
</gene>
<protein>
    <submittedName>
        <fullName evidence="1">Uncharacterized protein</fullName>
    </submittedName>
</protein>
<evidence type="ECO:0000313" key="1">
    <source>
        <dbReference type="EMBL" id="KAI0518778.1"/>
    </source>
</evidence>
<proteinExistence type="predicted"/>
<name>A0A8T3BP16_DENNO</name>
<reference evidence="1" key="1">
    <citation type="journal article" date="2022" name="Front. Genet.">
        <title>Chromosome-Scale Assembly of the Dendrobium nobile Genome Provides Insights Into the Molecular Mechanism of the Biosynthesis of the Medicinal Active Ingredient of Dendrobium.</title>
        <authorList>
            <person name="Xu Q."/>
            <person name="Niu S.-C."/>
            <person name="Li K.-L."/>
            <person name="Zheng P.-J."/>
            <person name="Zhang X.-J."/>
            <person name="Jia Y."/>
            <person name="Liu Y."/>
            <person name="Niu Y.-X."/>
            <person name="Yu L.-H."/>
            <person name="Chen D.-F."/>
            <person name="Zhang G.-Q."/>
        </authorList>
    </citation>
    <scope>NUCLEOTIDE SEQUENCE</scope>
    <source>
        <tissue evidence="1">Leaf</tissue>
    </source>
</reference>
<dbReference type="EMBL" id="JAGYWB010000006">
    <property type="protein sequence ID" value="KAI0518778.1"/>
    <property type="molecule type" value="Genomic_DNA"/>
</dbReference>
<comment type="caution">
    <text evidence="1">The sequence shown here is derived from an EMBL/GenBank/DDBJ whole genome shotgun (WGS) entry which is preliminary data.</text>
</comment>
<sequence length="75" mass="9001">MACSVKSNKQQLQRKPSLSRKYFEESSMASFFSDRSHHFQQRNLMQTTIMKIEVFLPLEVEVFEKDNKWSNKKIE</sequence>
<keyword evidence="2" id="KW-1185">Reference proteome</keyword>
<dbReference type="AlphaFoldDB" id="A0A8T3BP16"/>